<protein>
    <recommendedName>
        <fullName evidence="3">CCHC-type domain-containing protein</fullName>
    </recommendedName>
</protein>
<keyword evidence="2" id="KW-0863">Zinc-finger</keyword>
<dbReference type="PROSITE" id="PS50158">
    <property type="entry name" value="ZF_CCHC"/>
    <property type="match status" value="1"/>
</dbReference>
<evidence type="ECO:0000313" key="4">
    <source>
        <dbReference type="EMBL" id="KAG2578848.1"/>
    </source>
</evidence>
<sequence>MLLRRLEKMEVEKREAQAIDLKEAEARSTCEECGEYGHVQKNCPEEAKMLDYMKKREWIPQSNFHYRQGSPQFNARSSIQNSVPLRIQLKELMEEQGKINKDTVIKFKSMDKVLENIDGKVTEVGSSNLQVLHKMKMLETQVAQFAECLSSNERKLPGQPQSPELVEELIAIYHPAERCGPADPLLLMQVTEFSCGGFVVAVTWNHGVADGVGMAQFLQAVGELARGSPSPSLAPVRWDESLLSLPPPTVQSNKPLGLVCLDVTVPSSTIERIRAEFHERANSNGRHRTCTEFEAVATVLWQCRTRAIASNPDFPALLTFTADVRRHVKAKDGYYGNCIVTLRVMATAGTVAKADVTDLIEMIKRAKDEVPDQLLAKNDDGCNGDDQQPAMDEKLLDELRYNLLHLSTWRNIGFEKVDFGGGTPERVMCYMQPSIQEWPYCVVSLPCKEKGGASSVSVVSVCVKEEHADAFLGELARFT</sequence>
<dbReference type="InterPro" id="IPR050898">
    <property type="entry name" value="Plant_acyltransferase"/>
</dbReference>
<feature type="domain" description="CCHC-type" evidence="3">
    <location>
        <begin position="30"/>
        <end position="45"/>
    </location>
</feature>
<dbReference type="Pfam" id="PF02458">
    <property type="entry name" value="Transferase"/>
    <property type="match status" value="1"/>
</dbReference>
<dbReference type="PANTHER" id="PTHR31147">
    <property type="entry name" value="ACYL TRANSFERASE 4"/>
    <property type="match status" value="1"/>
</dbReference>
<dbReference type="GO" id="GO:0016747">
    <property type="term" value="F:acyltransferase activity, transferring groups other than amino-acyl groups"/>
    <property type="evidence" value="ECO:0007669"/>
    <property type="project" value="UniProtKB-ARBA"/>
</dbReference>
<comment type="caution">
    <text evidence="4">The sequence shown here is derived from an EMBL/GenBank/DDBJ whole genome shotgun (WGS) entry which is preliminary data.</text>
</comment>
<dbReference type="GO" id="GO:0003676">
    <property type="term" value="F:nucleic acid binding"/>
    <property type="evidence" value="ECO:0007669"/>
    <property type="project" value="InterPro"/>
</dbReference>
<dbReference type="Gene3D" id="3.30.559.10">
    <property type="entry name" value="Chloramphenicol acetyltransferase-like domain"/>
    <property type="match status" value="2"/>
</dbReference>
<dbReference type="AlphaFoldDB" id="A0A8T0R0Z8"/>
<proteinExistence type="inferred from homology"/>
<dbReference type="EMBL" id="CM029048">
    <property type="protein sequence ID" value="KAG2578848.1"/>
    <property type="molecule type" value="Genomic_DNA"/>
</dbReference>
<evidence type="ECO:0000313" key="5">
    <source>
        <dbReference type="Proteomes" id="UP000823388"/>
    </source>
</evidence>
<dbReference type="InterPro" id="IPR001878">
    <property type="entry name" value="Znf_CCHC"/>
</dbReference>
<keyword evidence="5" id="KW-1185">Reference proteome</keyword>
<gene>
    <name evidence="4" type="ORF">PVAP13_6NG138203</name>
</gene>
<organism evidence="4 5">
    <name type="scientific">Panicum virgatum</name>
    <name type="common">Blackwell switchgrass</name>
    <dbReference type="NCBI Taxonomy" id="38727"/>
    <lineage>
        <taxon>Eukaryota</taxon>
        <taxon>Viridiplantae</taxon>
        <taxon>Streptophyta</taxon>
        <taxon>Embryophyta</taxon>
        <taxon>Tracheophyta</taxon>
        <taxon>Spermatophyta</taxon>
        <taxon>Magnoliopsida</taxon>
        <taxon>Liliopsida</taxon>
        <taxon>Poales</taxon>
        <taxon>Poaceae</taxon>
        <taxon>PACMAD clade</taxon>
        <taxon>Panicoideae</taxon>
        <taxon>Panicodae</taxon>
        <taxon>Paniceae</taxon>
        <taxon>Panicinae</taxon>
        <taxon>Panicum</taxon>
        <taxon>Panicum sect. Hiantes</taxon>
    </lineage>
</organism>
<dbReference type="InterPro" id="IPR036875">
    <property type="entry name" value="Znf_CCHC_sf"/>
</dbReference>
<evidence type="ECO:0000259" key="3">
    <source>
        <dbReference type="PROSITE" id="PS50158"/>
    </source>
</evidence>
<keyword evidence="2" id="KW-0862">Zinc</keyword>
<dbReference type="SUPFAM" id="SSF57756">
    <property type="entry name" value="Retrovirus zinc finger-like domains"/>
    <property type="match status" value="1"/>
</dbReference>
<dbReference type="PANTHER" id="PTHR31147:SF61">
    <property type="entry name" value="ACYL TRANSFERASE 15"/>
    <property type="match status" value="1"/>
</dbReference>
<dbReference type="Proteomes" id="UP000823388">
    <property type="component" value="Chromosome 6N"/>
</dbReference>
<reference evidence="4" key="1">
    <citation type="submission" date="2020-05" db="EMBL/GenBank/DDBJ databases">
        <title>WGS assembly of Panicum virgatum.</title>
        <authorList>
            <person name="Lovell J.T."/>
            <person name="Jenkins J."/>
            <person name="Shu S."/>
            <person name="Juenger T.E."/>
            <person name="Schmutz J."/>
        </authorList>
    </citation>
    <scope>NUCLEOTIDE SEQUENCE</scope>
    <source>
        <strain evidence="4">AP13</strain>
    </source>
</reference>
<evidence type="ECO:0000256" key="1">
    <source>
        <dbReference type="ARBA" id="ARBA00009861"/>
    </source>
</evidence>
<evidence type="ECO:0000256" key="2">
    <source>
        <dbReference type="PROSITE-ProRule" id="PRU00047"/>
    </source>
</evidence>
<comment type="similarity">
    <text evidence="1">Belongs to the plant acyltransferase family.</text>
</comment>
<keyword evidence="2" id="KW-0479">Metal-binding</keyword>
<dbReference type="GO" id="GO:0008270">
    <property type="term" value="F:zinc ion binding"/>
    <property type="evidence" value="ECO:0007669"/>
    <property type="project" value="UniProtKB-KW"/>
</dbReference>
<name>A0A8T0R0Z8_PANVG</name>
<accession>A0A8T0R0Z8</accession>
<dbReference type="InterPro" id="IPR023213">
    <property type="entry name" value="CAT-like_dom_sf"/>
</dbReference>